<keyword evidence="2" id="KW-1185">Reference proteome</keyword>
<protein>
    <submittedName>
        <fullName evidence="3">Uncharacterized protein</fullName>
    </submittedName>
</protein>
<evidence type="ECO:0000313" key="3">
    <source>
        <dbReference type="WBParaSite" id="PDA_v2.g28201.t1"/>
    </source>
</evidence>
<dbReference type="WBParaSite" id="PDA_v2.g28201.t1">
    <property type="protein sequence ID" value="PDA_v2.g28201.t1"/>
    <property type="gene ID" value="PDA_v2.g28201"/>
</dbReference>
<name>A0A914QLH8_9BILA</name>
<feature type="compositionally biased region" description="Low complexity" evidence="1">
    <location>
        <begin position="57"/>
        <end position="75"/>
    </location>
</feature>
<accession>A0A914QLH8</accession>
<sequence length="91" mass="9910">MAPASTDEVNVSSAVPQQLPVISSTLIPSPVRNIVNTQQIRHIQSSTSISTPQNYGSQISQQQQNISTSLTTTTTARGQVERHVLQNQRQV</sequence>
<dbReference type="Proteomes" id="UP000887578">
    <property type="component" value="Unplaced"/>
</dbReference>
<feature type="compositionally biased region" description="Polar residues" evidence="1">
    <location>
        <begin position="45"/>
        <end position="56"/>
    </location>
</feature>
<evidence type="ECO:0000313" key="2">
    <source>
        <dbReference type="Proteomes" id="UP000887578"/>
    </source>
</evidence>
<reference evidence="3" key="1">
    <citation type="submission" date="2022-11" db="UniProtKB">
        <authorList>
            <consortium name="WormBaseParasite"/>
        </authorList>
    </citation>
    <scope>IDENTIFICATION</scope>
</reference>
<feature type="region of interest" description="Disordered" evidence="1">
    <location>
        <begin position="45"/>
        <end position="91"/>
    </location>
</feature>
<proteinExistence type="predicted"/>
<evidence type="ECO:0000256" key="1">
    <source>
        <dbReference type="SAM" id="MobiDB-lite"/>
    </source>
</evidence>
<organism evidence="2 3">
    <name type="scientific">Panagrolaimus davidi</name>
    <dbReference type="NCBI Taxonomy" id="227884"/>
    <lineage>
        <taxon>Eukaryota</taxon>
        <taxon>Metazoa</taxon>
        <taxon>Ecdysozoa</taxon>
        <taxon>Nematoda</taxon>
        <taxon>Chromadorea</taxon>
        <taxon>Rhabditida</taxon>
        <taxon>Tylenchina</taxon>
        <taxon>Panagrolaimomorpha</taxon>
        <taxon>Panagrolaimoidea</taxon>
        <taxon>Panagrolaimidae</taxon>
        <taxon>Panagrolaimus</taxon>
    </lineage>
</organism>
<dbReference type="AlphaFoldDB" id="A0A914QLH8"/>